<dbReference type="NCBIfam" id="TIGR01129">
    <property type="entry name" value="secD"/>
    <property type="match status" value="1"/>
</dbReference>
<evidence type="ECO:0000256" key="2">
    <source>
        <dbReference type="ARBA" id="ARBA00022448"/>
    </source>
</evidence>
<proteinExistence type="inferred from homology"/>
<dbReference type="InterPro" id="IPR005791">
    <property type="entry name" value="SecD"/>
</dbReference>
<feature type="chain" id="PRO_5041258863" description="SSD domain-containing protein" evidence="11">
    <location>
        <begin position="24"/>
        <end position="971"/>
    </location>
</feature>
<feature type="transmembrane region" description="Helical" evidence="10">
    <location>
        <begin position="802"/>
        <end position="828"/>
    </location>
</feature>
<dbReference type="InterPro" id="IPR022813">
    <property type="entry name" value="SecD/SecF_arch_bac"/>
</dbReference>
<dbReference type="AlphaFoldDB" id="A0AA36N3K0"/>
<feature type="domain" description="SSD" evidence="12">
    <location>
        <begin position="691"/>
        <end position="827"/>
    </location>
</feature>
<dbReference type="InterPro" id="IPR005665">
    <property type="entry name" value="SecF_bac"/>
</dbReference>
<dbReference type="NCBIfam" id="NF011315">
    <property type="entry name" value="PRK14726.1"/>
    <property type="match status" value="1"/>
</dbReference>
<evidence type="ECO:0000256" key="1">
    <source>
        <dbReference type="ARBA" id="ARBA00004651"/>
    </source>
</evidence>
<evidence type="ECO:0000256" key="7">
    <source>
        <dbReference type="ARBA" id="ARBA00022989"/>
    </source>
</evidence>
<dbReference type="HAMAP" id="MF_01463_B">
    <property type="entry name" value="SecD_B"/>
    <property type="match status" value="1"/>
</dbReference>
<comment type="caution">
    <text evidence="13">The sequence shown here is derived from an EMBL/GenBank/DDBJ whole genome shotgun (WGS) entry which is preliminary data.</text>
</comment>
<dbReference type="Gene3D" id="1.20.1640.10">
    <property type="entry name" value="Multidrug efflux transporter AcrB transmembrane domain"/>
    <property type="match status" value="2"/>
</dbReference>
<reference evidence="13" key="1">
    <citation type="submission" date="2023-08" db="EMBL/GenBank/DDBJ databases">
        <authorList>
            <person name="Chen Y."/>
            <person name="Shah S."/>
            <person name="Dougan E. K."/>
            <person name="Thang M."/>
            <person name="Chan C."/>
        </authorList>
    </citation>
    <scope>NUCLEOTIDE SEQUENCE</scope>
</reference>
<keyword evidence="4" id="KW-0997">Cell inner membrane</keyword>
<dbReference type="PROSITE" id="PS50156">
    <property type="entry name" value="SSD"/>
    <property type="match status" value="1"/>
</dbReference>
<evidence type="ECO:0000256" key="5">
    <source>
        <dbReference type="ARBA" id="ARBA00022692"/>
    </source>
</evidence>
<dbReference type="InterPro" id="IPR022646">
    <property type="entry name" value="SecD/SecF_CS"/>
</dbReference>
<evidence type="ECO:0000259" key="12">
    <source>
        <dbReference type="PROSITE" id="PS50156"/>
    </source>
</evidence>
<dbReference type="GO" id="GO:0015450">
    <property type="term" value="F:protein-transporting ATPase activity"/>
    <property type="evidence" value="ECO:0007669"/>
    <property type="project" value="InterPro"/>
</dbReference>
<dbReference type="PANTHER" id="PTHR30081:SF1">
    <property type="entry name" value="PROTEIN TRANSLOCASE SUBUNIT SECD"/>
    <property type="match status" value="1"/>
</dbReference>
<gene>
    <name evidence="13" type="ORF">EVOR1521_LOCUS16352</name>
</gene>
<keyword evidence="14" id="KW-1185">Reference proteome</keyword>
<dbReference type="Pfam" id="PF22599">
    <property type="entry name" value="SecDF_P1_head"/>
    <property type="match status" value="1"/>
</dbReference>
<dbReference type="GO" id="GO:0005886">
    <property type="term" value="C:plasma membrane"/>
    <property type="evidence" value="ECO:0007669"/>
    <property type="project" value="UniProtKB-SubCell"/>
</dbReference>
<keyword evidence="7 10" id="KW-1133">Transmembrane helix</keyword>
<feature type="transmembrane region" description="Helical" evidence="10">
    <location>
        <begin position="671"/>
        <end position="692"/>
    </location>
</feature>
<feature type="transmembrane region" description="Helical" evidence="10">
    <location>
        <begin position="728"/>
        <end position="750"/>
    </location>
</feature>
<feature type="transmembrane region" description="Helical" evidence="10">
    <location>
        <begin position="498"/>
        <end position="522"/>
    </location>
</feature>
<feature type="transmembrane region" description="Helical" evidence="10">
    <location>
        <begin position="556"/>
        <end position="575"/>
    </location>
</feature>
<evidence type="ECO:0000256" key="6">
    <source>
        <dbReference type="ARBA" id="ARBA00022927"/>
    </source>
</evidence>
<dbReference type="InterPro" id="IPR055344">
    <property type="entry name" value="SecD_SecF_C_bact"/>
</dbReference>
<dbReference type="EMBL" id="CAUJNA010002223">
    <property type="protein sequence ID" value="CAJ1391088.1"/>
    <property type="molecule type" value="Genomic_DNA"/>
</dbReference>
<feature type="transmembrane region" description="Helical" evidence="10">
    <location>
        <begin position="778"/>
        <end position="796"/>
    </location>
</feature>
<dbReference type="Pfam" id="PF07549">
    <property type="entry name" value="Sec_GG"/>
    <property type="match status" value="2"/>
</dbReference>
<name>A0AA36N3K0_9DINO</name>
<dbReference type="Gene3D" id="3.30.1360.200">
    <property type="match status" value="1"/>
</dbReference>
<sequence length="971" mass="104546">MLYFAPWKTVLIWLTVAVGVAFALPNLYPQSVRDSLPDVVPSDSLALGLDLQGGVHLQLRLDRDDLVEQRLEATRDEVRRLLRAEGIGYTGLSGQGQTVGFTLRDPSDADAMREALADLTTPVTTGLLTGGTVREIVLSGPDANGRYELEITDQGLDYRMAGALTQTVEVIRGRIDELGTTEPVIQRQGADRIIVQVPGLDDPERLKELIGTTARLAFRMVDVTTPVEDALGSRPPVGTEILYSTDDPPIPYVIETREIVTGENLEDAQAGFDQRTNEPIVTFRFDGTGAQRFGRATQENVGRPFAIVLDDQVISAPVIREPILGGTGQISGNFTVDGANDLAILLRAGALPLKPTFVEERTVGPSLGADSIAAGEIAGIIGAFLVVGFMFVAYGFLGVIANLALIINITLVIAALSALGATLTLPGIAGIVLTVGMAVDSNVLIFERIREERLGGRSLIQAIDAGFQRAFTTIVDANVTTLIAAIILFYLGSGPIRGFAVTLAIGIITTVFTAFVLTRWMMAFWLKRRKPKELPLGLGKHLRPDTKIKFMWLRRYSFTVSSLIVVASMALFATVNMNLGIDFKGGSLIEVQAIEGEADIGGIRNGLSDLNLGDVQVQGFGAPTDALIRIESQGGGDNAEQSAITKVRAVLEEDYNIRRVEVVGPTVSGELATAGTIAVLAALGAILIYIWLRFEWQFALGAIIATTHDVLLTIGMFVVTGLEFNLSSIAAILTIVGYSLNDTVVVYDRVRENLRRYKKMPVPELLDMSMNQTLPRTILTSVTTLLALLALFFFGGEVLQSFVAAMIFGVVIGTYSSIFIAAPILIMFRLRPGALSQESDDAQKEKGGAVAKTIRAGIEIRDAHFPGRAPIDAYGSGGFRFAEMSHRGSILALPSGIHGWDAKRFEEIDLTSLEKVIADAADIEVLLVGCGPDLRVLPKRLRDTLREEHGIVTEAMATGAAVRTNGPSPRR</sequence>
<dbReference type="SUPFAM" id="SSF64076">
    <property type="entry name" value="MTH938-like"/>
    <property type="match status" value="1"/>
</dbReference>
<evidence type="ECO:0000313" key="14">
    <source>
        <dbReference type="Proteomes" id="UP001178507"/>
    </source>
</evidence>
<dbReference type="PANTHER" id="PTHR30081">
    <property type="entry name" value="PROTEIN-EXPORT MEMBRANE PROTEIN SEC"/>
    <property type="match status" value="1"/>
</dbReference>
<dbReference type="InterPro" id="IPR048634">
    <property type="entry name" value="SecD_SecF_C"/>
</dbReference>
<dbReference type="FunFam" id="1.20.1640.10:FF:000024">
    <property type="entry name" value="Multifunctional fusion protein"/>
    <property type="match status" value="1"/>
</dbReference>
<evidence type="ECO:0000256" key="10">
    <source>
        <dbReference type="SAM" id="Phobius"/>
    </source>
</evidence>
<dbReference type="SUPFAM" id="SSF82866">
    <property type="entry name" value="Multidrug efflux transporter AcrB transmembrane domain"/>
    <property type="match status" value="2"/>
</dbReference>
<evidence type="ECO:0000256" key="8">
    <source>
        <dbReference type="ARBA" id="ARBA00023010"/>
    </source>
</evidence>
<dbReference type="Pfam" id="PF21760">
    <property type="entry name" value="SecD_1st"/>
    <property type="match status" value="1"/>
</dbReference>
<dbReference type="PRINTS" id="PR01755">
    <property type="entry name" value="SECFTRNLCASE"/>
</dbReference>
<feature type="transmembrane region" description="Helical" evidence="10">
    <location>
        <begin position="377"/>
        <end position="396"/>
    </location>
</feature>
<keyword evidence="8" id="KW-0811">Translocation</keyword>
<protein>
    <recommendedName>
        <fullName evidence="12">SSD domain-containing protein</fullName>
    </recommendedName>
</protein>
<dbReference type="InterPro" id="IPR000731">
    <property type="entry name" value="SSD"/>
</dbReference>
<dbReference type="InterPro" id="IPR022645">
    <property type="entry name" value="SecD/SecF_bac"/>
</dbReference>
<evidence type="ECO:0000256" key="3">
    <source>
        <dbReference type="ARBA" id="ARBA00022475"/>
    </source>
</evidence>
<dbReference type="Proteomes" id="UP001178507">
    <property type="component" value="Unassembled WGS sequence"/>
</dbReference>
<dbReference type="Pfam" id="PF02355">
    <property type="entry name" value="SecD_SecF_C"/>
    <property type="match status" value="2"/>
</dbReference>
<dbReference type="FunFam" id="1.20.1640.10:FF:000004">
    <property type="entry name" value="Protein translocase subunit SecD"/>
    <property type="match status" value="1"/>
</dbReference>
<comment type="subcellular location">
    <subcellularLocation>
        <location evidence="1">Cell membrane</location>
        <topology evidence="1">Multi-pass membrane protein</topology>
    </subcellularLocation>
</comment>
<organism evidence="13 14">
    <name type="scientific">Effrenium voratum</name>
    <dbReference type="NCBI Taxonomy" id="2562239"/>
    <lineage>
        <taxon>Eukaryota</taxon>
        <taxon>Sar</taxon>
        <taxon>Alveolata</taxon>
        <taxon>Dinophyceae</taxon>
        <taxon>Suessiales</taxon>
        <taxon>Symbiodiniaceae</taxon>
        <taxon>Effrenium</taxon>
    </lineage>
</organism>
<keyword evidence="5 10" id="KW-0812">Transmembrane</keyword>
<dbReference type="CDD" id="cd00248">
    <property type="entry name" value="Mth938-like"/>
    <property type="match status" value="1"/>
</dbReference>
<keyword evidence="2" id="KW-0813">Transport</keyword>
<feature type="signal peptide" evidence="11">
    <location>
        <begin position="1"/>
        <end position="23"/>
    </location>
</feature>
<dbReference type="Gene3D" id="3.40.1230.10">
    <property type="entry name" value="MTH938-like"/>
    <property type="match status" value="1"/>
</dbReference>
<dbReference type="Pfam" id="PF04430">
    <property type="entry name" value="DUF498"/>
    <property type="match status" value="1"/>
</dbReference>
<dbReference type="Gene3D" id="3.30.70.3400">
    <property type="match status" value="2"/>
</dbReference>
<dbReference type="InterPro" id="IPR048631">
    <property type="entry name" value="SecD_1st"/>
</dbReference>
<evidence type="ECO:0000256" key="9">
    <source>
        <dbReference type="ARBA" id="ARBA00023136"/>
    </source>
</evidence>
<dbReference type="FunFam" id="3.30.1360.200:FF:000002">
    <property type="entry name" value="Preprotein translocase subunit SecD"/>
    <property type="match status" value="1"/>
</dbReference>
<evidence type="ECO:0000256" key="11">
    <source>
        <dbReference type="SAM" id="SignalP"/>
    </source>
</evidence>
<evidence type="ECO:0000313" key="13">
    <source>
        <dbReference type="EMBL" id="CAJ1391088.1"/>
    </source>
</evidence>
<keyword evidence="3" id="KW-1003">Cell membrane</keyword>
<feature type="transmembrane region" description="Helical" evidence="10">
    <location>
        <begin position="403"/>
        <end position="422"/>
    </location>
</feature>
<accession>A0AA36N3K0</accession>
<dbReference type="NCBIfam" id="TIGR00916">
    <property type="entry name" value="2A0604s01"/>
    <property type="match status" value="2"/>
</dbReference>
<evidence type="ECO:0000256" key="4">
    <source>
        <dbReference type="ARBA" id="ARBA00022519"/>
    </source>
</evidence>
<dbReference type="NCBIfam" id="TIGR00966">
    <property type="entry name" value="transloc_SecF"/>
    <property type="match status" value="1"/>
</dbReference>
<feature type="transmembrane region" description="Helical" evidence="10">
    <location>
        <begin position="470"/>
        <end position="492"/>
    </location>
</feature>
<dbReference type="HAMAP" id="MF_01464_B">
    <property type="entry name" value="SecF_B"/>
    <property type="match status" value="1"/>
</dbReference>
<dbReference type="GO" id="GO:0006886">
    <property type="term" value="P:intracellular protein transport"/>
    <property type="evidence" value="ECO:0007669"/>
    <property type="project" value="InterPro"/>
</dbReference>
<feature type="transmembrane region" description="Helical" evidence="10">
    <location>
        <begin position="699"/>
        <end position="722"/>
    </location>
</feature>
<feature type="transmembrane region" description="Helical" evidence="10">
    <location>
        <begin position="428"/>
        <end position="449"/>
    </location>
</feature>
<dbReference type="InterPro" id="IPR007523">
    <property type="entry name" value="NDUFAF3/AAMDC"/>
</dbReference>
<dbReference type="InterPro" id="IPR054384">
    <property type="entry name" value="SecDF_P1_head"/>
</dbReference>
<dbReference type="InterPro" id="IPR036748">
    <property type="entry name" value="MTH938-like_sf"/>
</dbReference>
<keyword evidence="9 10" id="KW-0472">Membrane</keyword>
<keyword evidence="11" id="KW-0732">Signal</keyword>
<dbReference type="NCBIfam" id="NF009583">
    <property type="entry name" value="PRK13024.1-3"/>
    <property type="match status" value="1"/>
</dbReference>
<keyword evidence="6" id="KW-0653">Protein transport</keyword>